<evidence type="ECO:0000313" key="1">
    <source>
        <dbReference type="EMBL" id="KAH1107419.1"/>
    </source>
</evidence>
<protein>
    <submittedName>
        <fullName evidence="1">Uncharacterized protein</fullName>
    </submittedName>
</protein>
<dbReference type="EMBL" id="JAIQCV010000004">
    <property type="protein sequence ID" value="KAH1107419.1"/>
    <property type="molecule type" value="Genomic_DNA"/>
</dbReference>
<organism evidence="1 2">
    <name type="scientific">Gossypium stocksii</name>
    <dbReference type="NCBI Taxonomy" id="47602"/>
    <lineage>
        <taxon>Eukaryota</taxon>
        <taxon>Viridiplantae</taxon>
        <taxon>Streptophyta</taxon>
        <taxon>Embryophyta</taxon>
        <taxon>Tracheophyta</taxon>
        <taxon>Spermatophyta</taxon>
        <taxon>Magnoliopsida</taxon>
        <taxon>eudicotyledons</taxon>
        <taxon>Gunneridae</taxon>
        <taxon>Pentapetalae</taxon>
        <taxon>rosids</taxon>
        <taxon>malvids</taxon>
        <taxon>Malvales</taxon>
        <taxon>Malvaceae</taxon>
        <taxon>Malvoideae</taxon>
        <taxon>Gossypium</taxon>
    </lineage>
</organism>
<dbReference type="OrthoDB" id="995555at2759"/>
<proteinExistence type="predicted"/>
<sequence length="286" mass="31944">MAVDYEPQWIMSWKDKLLGRKYGASSSDRFALSDGSDKEFELLEGYVNTSIIDRIPDIDFLDRVKDVLFKEMELTVIVKLLGRNISYNAIHNRIPFLWQPVNPFRLMDIANCYFLIFVDSVAQRVKYVALLTVCFAYGKYGHVKEMYPSFVPNQTPAGLANTTDKYLDDRTIVVGSPPAGSLDGDKSSLGSSEKSPNFGLWMLVERKASRWGRRDSSAVISAKQVKNPFRSRFSVLKEGKDLRVDLGLSAGEFSGASSFDEVAANPSNLIPRVNNKDSESSLVVTG</sequence>
<reference evidence="1 2" key="1">
    <citation type="journal article" date="2021" name="Plant Biotechnol. J.">
        <title>Multi-omics assisted identification of the key and species-specific regulatory components of drought-tolerant mechanisms in Gossypium stocksii.</title>
        <authorList>
            <person name="Yu D."/>
            <person name="Ke L."/>
            <person name="Zhang D."/>
            <person name="Wu Y."/>
            <person name="Sun Y."/>
            <person name="Mei J."/>
            <person name="Sun J."/>
            <person name="Sun Y."/>
        </authorList>
    </citation>
    <scope>NUCLEOTIDE SEQUENCE [LARGE SCALE GENOMIC DNA]</scope>
    <source>
        <strain evidence="2">cv. E1</strain>
        <tissue evidence="1">Leaf</tissue>
    </source>
</reference>
<dbReference type="AlphaFoldDB" id="A0A9D3W1Y3"/>
<name>A0A9D3W1Y3_9ROSI</name>
<dbReference type="Proteomes" id="UP000828251">
    <property type="component" value="Unassembled WGS sequence"/>
</dbReference>
<comment type="caution">
    <text evidence="1">The sequence shown here is derived from an EMBL/GenBank/DDBJ whole genome shotgun (WGS) entry which is preliminary data.</text>
</comment>
<evidence type="ECO:0000313" key="2">
    <source>
        <dbReference type="Proteomes" id="UP000828251"/>
    </source>
</evidence>
<accession>A0A9D3W1Y3</accession>
<keyword evidence="2" id="KW-1185">Reference proteome</keyword>
<gene>
    <name evidence="1" type="ORF">J1N35_011187</name>
</gene>